<proteinExistence type="predicted"/>
<reference evidence="2" key="1">
    <citation type="submission" date="2023-07" db="EMBL/GenBank/DDBJ databases">
        <title>Defluviimonas sediminis sp. nov., isolated from mangrove sediment.</title>
        <authorList>
            <person name="Liu L."/>
            <person name="Li J."/>
            <person name="Huang Y."/>
            <person name="Pan J."/>
            <person name="Li M."/>
        </authorList>
    </citation>
    <scope>NUCLEOTIDE SEQUENCE [LARGE SCALE GENOMIC DNA]</scope>
    <source>
        <strain evidence="2">FT324</strain>
    </source>
</reference>
<keyword evidence="2" id="KW-1185">Reference proteome</keyword>
<dbReference type="RefSeq" id="WP_261494766.1">
    <property type="nucleotide sequence ID" value="NZ_JAOCQF010000001.1"/>
</dbReference>
<evidence type="ECO:0000313" key="2">
    <source>
        <dbReference type="Proteomes" id="UP001205601"/>
    </source>
</evidence>
<sequence length="201" mass="22257">MANAVADHIAAATTGHRLLATPDLRADPGHLDAARDLVRAIRTREPDLLRRILVRGTIAPREIQLTLDPHALSDALHLPAADLSPDLINLSAPVLLRRRGIEAKLVSGKAAPDPDPVLHRTLFEAHRWIADLRKGTPLATIAGRAGHHDAFIRTRAPLAFLSPKLQRAIRDGTLPPALTLHRILRRPIPLDWQDQERLYRL</sequence>
<evidence type="ECO:0000313" key="1">
    <source>
        <dbReference type="EMBL" id="MCT8329341.1"/>
    </source>
</evidence>
<dbReference type="Proteomes" id="UP001205601">
    <property type="component" value="Unassembled WGS sequence"/>
</dbReference>
<organism evidence="1 2">
    <name type="scientific">Albidovulum sediminis</name>
    <dbReference type="NCBI Taxonomy" id="3066345"/>
    <lineage>
        <taxon>Bacteria</taxon>
        <taxon>Pseudomonadati</taxon>
        <taxon>Pseudomonadota</taxon>
        <taxon>Alphaproteobacteria</taxon>
        <taxon>Rhodobacterales</taxon>
        <taxon>Paracoccaceae</taxon>
        <taxon>Albidovulum</taxon>
    </lineage>
</organism>
<protein>
    <submittedName>
        <fullName evidence="1">Uncharacterized protein</fullName>
    </submittedName>
</protein>
<comment type="caution">
    <text evidence="1">The sequence shown here is derived from an EMBL/GenBank/DDBJ whole genome shotgun (WGS) entry which is preliminary data.</text>
</comment>
<dbReference type="EMBL" id="JAOCQF010000001">
    <property type="protein sequence ID" value="MCT8329341.1"/>
    <property type="molecule type" value="Genomic_DNA"/>
</dbReference>
<accession>A0ABT2NKR0</accession>
<name>A0ABT2NKR0_9RHOB</name>
<gene>
    <name evidence="1" type="ORF">N5I32_07435</name>
</gene>